<accession>A0A1I2D0P4</accession>
<organism evidence="2 3">
    <name type="scientific">Actinoplanes philippinensis</name>
    <dbReference type="NCBI Taxonomy" id="35752"/>
    <lineage>
        <taxon>Bacteria</taxon>
        <taxon>Bacillati</taxon>
        <taxon>Actinomycetota</taxon>
        <taxon>Actinomycetes</taxon>
        <taxon>Micromonosporales</taxon>
        <taxon>Micromonosporaceae</taxon>
        <taxon>Actinoplanes</taxon>
    </lineage>
</organism>
<dbReference type="SUPFAM" id="SSF159234">
    <property type="entry name" value="FomD-like"/>
    <property type="match status" value="1"/>
</dbReference>
<name>A0A1I2D0P4_9ACTN</name>
<evidence type="ECO:0000313" key="3">
    <source>
        <dbReference type="Proteomes" id="UP000199645"/>
    </source>
</evidence>
<dbReference type="OrthoDB" id="3531052at2"/>
<dbReference type="InterPro" id="IPR007295">
    <property type="entry name" value="DUF402"/>
</dbReference>
<dbReference type="AlphaFoldDB" id="A0A1I2D0P4"/>
<proteinExistence type="predicted"/>
<dbReference type="RefSeq" id="WP_093611807.1">
    <property type="nucleotide sequence ID" value="NZ_BOMT01000005.1"/>
</dbReference>
<dbReference type="STRING" id="35752.SAMN05421541_103324"/>
<dbReference type="Pfam" id="PF04167">
    <property type="entry name" value="DUF402"/>
    <property type="match status" value="1"/>
</dbReference>
<evidence type="ECO:0000259" key="1">
    <source>
        <dbReference type="Pfam" id="PF04167"/>
    </source>
</evidence>
<gene>
    <name evidence="2" type="ORF">SAMN05421541_103324</name>
</gene>
<dbReference type="InterPro" id="IPR035930">
    <property type="entry name" value="FomD-like_sf"/>
</dbReference>
<protein>
    <recommendedName>
        <fullName evidence="1">DUF402 domain-containing protein</fullName>
    </recommendedName>
</protein>
<keyword evidence="3" id="KW-1185">Reference proteome</keyword>
<sequence>MAIIDPASAPTGEVRFTKWGGLRHWECDLEPLGADEHGLWLGGRAGISMRRGDGEMFPQLHDFVMLVPVSGNWIASVNAPSAASSIAVYIDITDRPRVVDGVVRAVDLDLDVIRRWDGSVAVLDEDEFAEHQIRYGYPPEVIAEARATCDDLFARLSSAVQPFESAARRRLDTYL</sequence>
<dbReference type="Gene3D" id="2.40.380.10">
    <property type="entry name" value="FomD-like"/>
    <property type="match status" value="1"/>
</dbReference>
<evidence type="ECO:0000313" key="2">
    <source>
        <dbReference type="EMBL" id="SFE74081.1"/>
    </source>
</evidence>
<feature type="domain" description="DUF402" evidence="1">
    <location>
        <begin position="61"/>
        <end position="157"/>
    </location>
</feature>
<reference evidence="2 3" key="1">
    <citation type="submission" date="2016-10" db="EMBL/GenBank/DDBJ databases">
        <authorList>
            <person name="de Groot N.N."/>
        </authorList>
    </citation>
    <scope>NUCLEOTIDE SEQUENCE [LARGE SCALE GENOMIC DNA]</scope>
    <source>
        <strain evidence="2 3">DSM 43019</strain>
    </source>
</reference>
<dbReference type="EMBL" id="FONV01000003">
    <property type="protein sequence ID" value="SFE74081.1"/>
    <property type="molecule type" value="Genomic_DNA"/>
</dbReference>
<dbReference type="Proteomes" id="UP000199645">
    <property type="component" value="Unassembled WGS sequence"/>
</dbReference>